<evidence type="ECO:0000313" key="1">
    <source>
        <dbReference type="EMBL" id="EDO60139.1"/>
    </source>
</evidence>
<dbReference type="EMBL" id="ABCB02000020">
    <property type="protein sequence ID" value="EDO60139.1"/>
    <property type="molecule type" value="Genomic_DNA"/>
</dbReference>
<gene>
    <name evidence="1" type="ORF">CLOLEP_02957</name>
</gene>
<protein>
    <submittedName>
        <fullName evidence="1">Uncharacterized protein</fullName>
    </submittedName>
</protein>
<accession>A7VWJ3</accession>
<proteinExistence type="predicted"/>
<dbReference type="HOGENOM" id="CLU_3381291_0_0_9"/>
<dbReference type="Proteomes" id="UP000003490">
    <property type="component" value="Unassembled WGS sequence"/>
</dbReference>
<organism evidence="1 2">
    <name type="scientific">[Clostridium] leptum DSM 753</name>
    <dbReference type="NCBI Taxonomy" id="428125"/>
    <lineage>
        <taxon>Bacteria</taxon>
        <taxon>Bacillati</taxon>
        <taxon>Bacillota</taxon>
        <taxon>Clostridia</taxon>
        <taxon>Eubacteriales</taxon>
        <taxon>Oscillospiraceae</taxon>
        <taxon>Oscillospiraceae incertae sedis</taxon>
    </lineage>
</organism>
<dbReference type="AlphaFoldDB" id="A7VWJ3"/>
<reference evidence="1 2" key="1">
    <citation type="submission" date="2007-08" db="EMBL/GenBank/DDBJ databases">
        <title>Draft genome sequence of Clostridium leptum (DSM 753).</title>
        <authorList>
            <person name="Sudarsanam P."/>
            <person name="Ley R."/>
            <person name="Guruge J."/>
            <person name="Turnbaugh P.J."/>
            <person name="Mahowald M."/>
            <person name="Liep D."/>
            <person name="Gordon J."/>
        </authorList>
    </citation>
    <scope>NUCLEOTIDE SEQUENCE [LARGE SCALE GENOMIC DNA]</scope>
    <source>
        <strain evidence="1 2">DSM 753</strain>
    </source>
</reference>
<name>A7VWJ3_9FIRM</name>
<comment type="caution">
    <text evidence="1">The sequence shown here is derived from an EMBL/GenBank/DDBJ whole genome shotgun (WGS) entry which is preliminary data.</text>
</comment>
<evidence type="ECO:0000313" key="2">
    <source>
        <dbReference type="Proteomes" id="UP000003490"/>
    </source>
</evidence>
<reference evidence="1 2" key="2">
    <citation type="submission" date="2007-08" db="EMBL/GenBank/DDBJ databases">
        <authorList>
            <person name="Fulton L."/>
            <person name="Clifton S."/>
            <person name="Fulton B."/>
            <person name="Xu J."/>
            <person name="Minx P."/>
            <person name="Pepin K.H."/>
            <person name="Johnson M."/>
            <person name="Thiruvilangam P."/>
            <person name="Bhonagiri V."/>
            <person name="Nash W.E."/>
            <person name="Wang C."/>
            <person name="Mardis E.R."/>
            <person name="Wilson R.K."/>
        </authorList>
    </citation>
    <scope>NUCLEOTIDE SEQUENCE [LARGE SCALE GENOMIC DNA]</scope>
    <source>
        <strain evidence="1 2">DSM 753</strain>
    </source>
</reference>
<sequence length="33" mass="3623">MEPVANKFPEKAQKAFMIFGELLLAFIGPGAEK</sequence>